<evidence type="ECO:0000313" key="2">
    <source>
        <dbReference type="EMBL" id="RPD52733.1"/>
    </source>
</evidence>
<reference evidence="2" key="1">
    <citation type="journal article" date="2018" name="Genome Biol. Evol.">
        <title>Genomics and development of Lentinus tigrinus, a white-rot wood-decaying mushroom with dimorphic fruiting bodies.</title>
        <authorList>
            <person name="Wu B."/>
            <person name="Xu Z."/>
            <person name="Knudson A."/>
            <person name="Carlson A."/>
            <person name="Chen N."/>
            <person name="Kovaka S."/>
            <person name="LaButti K."/>
            <person name="Lipzen A."/>
            <person name="Pennachio C."/>
            <person name="Riley R."/>
            <person name="Schakwitz W."/>
            <person name="Umezawa K."/>
            <person name="Ohm R.A."/>
            <person name="Grigoriev I.V."/>
            <person name="Nagy L.G."/>
            <person name="Gibbons J."/>
            <person name="Hibbett D."/>
        </authorList>
    </citation>
    <scope>NUCLEOTIDE SEQUENCE [LARGE SCALE GENOMIC DNA]</scope>
    <source>
        <strain evidence="2">ALCF2SS1-6</strain>
    </source>
</reference>
<feature type="compositionally biased region" description="Gly residues" evidence="1">
    <location>
        <begin position="237"/>
        <end position="251"/>
    </location>
</feature>
<sequence>MSQSYSCNRQYHLFDTDKTRDKYYREATGRWTNCTNARCPLRYNHSGSIPTSIPQPGNLEQPKKTQEKDISKAHGPQPIIERHPAPAGSRSVSSSPRVPSGILRTPLTLLSSLPEPESEPETVQPEERSIEPEPQPEREKVSVESSDKEDFKETQKIPISEPPIRRAQPSFMMERQPLYTSIGASVSAALGQAFGTGSSASTSGGYMAGSQYSYQPTSGTQPSVLTPYGSFISPKNFGGGSFATGVTGSGGKPPAPSSPTSNPPSGPGRPPSPSPGGSVAGSGRMTGQ</sequence>
<keyword evidence="3" id="KW-1185">Reference proteome</keyword>
<feature type="compositionally biased region" description="Basic and acidic residues" evidence="1">
    <location>
        <begin position="125"/>
        <end position="155"/>
    </location>
</feature>
<feature type="compositionally biased region" description="Low complexity" evidence="1">
    <location>
        <begin position="85"/>
        <end position="115"/>
    </location>
</feature>
<accession>A0A5C2RML6</accession>
<proteinExistence type="predicted"/>
<gene>
    <name evidence="2" type="ORF">L227DRAFT_568397</name>
</gene>
<name>A0A5C2RML6_9APHY</name>
<feature type="compositionally biased region" description="Gly residues" evidence="1">
    <location>
        <begin position="278"/>
        <end position="288"/>
    </location>
</feature>
<feature type="compositionally biased region" description="Polar residues" evidence="1">
    <location>
        <begin position="45"/>
        <end position="55"/>
    </location>
</feature>
<dbReference type="AlphaFoldDB" id="A0A5C2RML6"/>
<feature type="region of interest" description="Disordered" evidence="1">
    <location>
        <begin position="45"/>
        <end position="170"/>
    </location>
</feature>
<dbReference type="EMBL" id="ML122342">
    <property type="protein sequence ID" value="RPD52733.1"/>
    <property type="molecule type" value="Genomic_DNA"/>
</dbReference>
<protein>
    <submittedName>
        <fullName evidence="2">Uncharacterized protein</fullName>
    </submittedName>
</protein>
<feature type="compositionally biased region" description="Polar residues" evidence="1">
    <location>
        <begin position="211"/>
        <end position="224"/>
    </location>
</feature>
<dbReference type="Proteomes" id="UP000313359">
    <property type="component" value="Unassembled WGS sequence"/>
</dbReference>
<feature type="compositionally biased region" description="Pro residues" evidence="1">
    <location>
        <begin position="253"/>
        <end position="274"/>
    </location>
</feature>
<organism evidence="2 3">
    <name type="scientific">Lentinus tigrinus ALCF2SS1-6</name>
    <dbReference type="NCBI Taxonomy" id="1328759"/>
    <lineage>
        <taxon>Eukaryota</taxon>
        <taxon>Fungi</taxon>
        <taxon>Dikarya</taxon>
        <taxon>Basidiomycota</taxon>
        <taxon>Agaricomycotina</taxon>
        <taxon>Agaricomycetes</taxon>
        <taxon>Polyporales</taxon>
        <taxon>Polyporaceae</taxon>
        <taxon>Lentinus</taxon>
    </lineage>
</organism>
<feature type="compositionally biased region" description="Basic and acidic residues" evidence="1">
    <location>
        <begin position="61"/>
        <end position="72"/>
    </location>
</feature>
<evidence type="ECO:0000256" key="1">
    <source>
        <dbReference type="SAM" id="MobiDB-lite"/>
    </source>
</evidence>
<evidence type="ECO:0000313" key="3">
    <source>
        <dbReference type="Proteomes" id="UP000313359"/>
    </source>
</evidence>
<feature type="compositionally biased region" description="Low complexity" evidence="1">
    <location>
        <begin position="195"/>
        <end position="210"/>
    </location>
</feature>
<feature type="region of interest" description="Disordered" evidence="1">
    <location>
        <begin position="195"/>
        <end position="288"/>
    </location>
</feature>